<name>A0A1U8AQ93_NELNU</name>
<evidence type="ECO:0000256" key="5">
    <source>
        <dbReference type="SAM" id="MobiDB-lite"/>
    </source>
</evidence>
<proteinExistence type="predicted"/>
<dbReference type="OMA" id="FFMAYLF"/>
<dbReference type="Gene3D" id="1.10.3460.10">
    <property type="entry name" value="Chlorophyll a/b binding protein domain"/>
    <property type="match status" value="1"/>
</dbReference>
<evidence type="ECO:0000256" key="2">
    <source>
        <dbReference type="ARBA" id="ARBA00022692"/>
    </source>
</evidence>
<keyword evidence="4" id="KW-0472">Membrane</keyword>
<dbReference type="STRING" id="4432.A0A1U8AQ93"/>
<accession>A0A1U8AQ93</accession>
<dbReference type="InParanoid" id="A0A1U8AQ93"/>
<dbReference type="PANTHER" id="PTHR14154">
    <property type="entry name" value="UPF0041 BRAIN PROTEIN 44-RELATED"/>
    <property type="match status" value="1"/>
</dbReference>
<evidence type="ECO:0000313" key="7">
    <source>
        <dbReference type="RefSeq" id="XP_010269814.1"/>
    </source>
</evidence>
<gene>
    <name evidence="7" type="primary">LOC104606368</name>
</gene>
<feature type="region of interest" description="Disordered" evidence="5">
    <location>
        <begin position="67"/>
        <end position="93"/>
    </location>
</feature>
<dbReference type="GO" id="GO:0009535">
    <property type="term" value="C:chloroplast thylakoid membrane"/>
    <property type="evidence" value="ECO:0000318"/>
    <property type="project" value="GO_Central"/>
</dbReference>
<evidence type="ECO:0000256" key="4">
    <source>
        <dbReference type="ARBA" id="ARBA00023136"/>
    </source>
</evidence>
<organism evidence="6 7">
    <name type="scientific">Nelumbo nucifera</name>
    <name type="common">Sacred lotus</name>
    <dbReference type="NCBI Taxonomy" id="4432"/>
    <lineage>
        <taxon>Eukaryota</taxon>
        <taxon>Viridiplantae</taxon>
        <taxon>Streptophyta</taxon>
        <taxon>Embryophyta</taxon>
        <taxon>Tracheophyta</taxon>
        <taxon>Spermatophyta</taxon>
        <taxon>Magnoliopsida</taxon>
        <taxon>Proteales</taxon>
        <taxon>Nelumbonaceae</taxon>
        <taxon>Nelumbo</taxon>
    </lineage>
</organism>
<dbReference type="OrthoDB" id="566010at2759"/>
<keyword evidence="2" id="KW-0812">Transmembrane</keyword>
<dbReference type="RefSeq" id="XP_010269814.1">
    <property type="nucleotide sequence ID" value="XM_010271512.2"/>
</dbReference>
<evidence type="ECO:0000313" key="6">
    <source>
        <dbReference type="Proteomes" id="UP000189703"/>
    </source>
</evidence>
<dbReference type="SUPFAM" id="SSF103511">
    <property type="entry name" value="Chlorophyll a-b binding protein"/>
    <property type="match status" value="1"/>
</dbReference>
<reference evidence="7" key="1">
    <citation type="submission" date="2025-08" db="UniProtKB">
        <authorList>
            <consortium name="RefSeq"/>
        </authorList>
    </citation>
    <scope>IDENTIFICATION</scope>
</reference>
<dbReference type="FunCoup" id="A0A1U8AQ93">
    <property type="interactions" value="2563"/>
</dbReference>
<protein>
    <submittedName>
        <fullName evidence="7">Uncharacterized protein LOC104606368</fullName>
    </submittedName>
</protein>
<dbReference type="Proteomes" id="UP000189703">
    <property type="component" value="Unplaced"/>
</dbReference>
<dbReference type="GeneID" id="104606368"/>
<dbReference type="AlphaFoldDB" id="A0A1U8AQ93"/>
<sequence>MSMALFSPSPSHLPTLPAKLSSRTHFAQKPSLSFISKRSLCLLAAKASDNETGVVSSVATIVEEEKVEKEEVSPAKTEQKLEKEEDSIGSNGAASSVLKPVPGFQDPRWVAGTWDLKQFKKDGQTNWDAVIDAEVRRRKWLENNPEPSTNDDPVIFDTSIIPWWAWMKRFHLPEAELLNGRAAMIGFFMAYFVDSLTGVGLVDQMGNFFCKTLLFIAVSGVLLIRKNEDLETLKKLVKETTFYDKQWQATWQDETANGSKKD</sequence>
<dbReference type="eggNOG" id="ENOG502QTY8">
    <property type="taxonomic scope" value="Eukaryota"/>
</dbReference>
<evidence type="ECO:0000256" key="1">
    <source>
        <dbReference type="ARBA" id="ARBA00004141"/>
    </source>
</evidence>
<feature type="compositionally biased region" description="Basic and acidic residues" evidence="5">
    <location>
        <begin position="67"/>
        <end position="83"/>
    </location>
</feature>
<dbReference type="KEGG" id="nnu:104606368"/>
<evidence type="ECO:0000256" key="3">
    <source>
        <dbReference type="ARBA" id="ARBA00022989"/>
    </source>
</evidence>
<keyword evidence="6" id="KW-1185">Reference proteome</keyword>
<keyword evidence="3" id="KW-1133">Transmembrane helix</keyword>
<comment type="subcellular location">
    <subcellularLocation>
        <location evidence="1">Membrane</location>
        <topology evidence="1">Multi-pass membrane protein</topology>
    </subcellularLocation>
</comment>